<reference evidence="1 2" key="2">
    <citation type="submission" date="2018-11" db="EMBL/GenBank/DDBJ databases">
        <authorList>
            <consortium name="Pathogen Informatics"/>
        </authorList>
    </citation>
    <scope>NUCLEOTIDE SEQUENCE [LARGE SCALE GENOMIC DNA]</scope>
    <source>
        <strain evidence="1 2">Egypt</strain>
    </source>
</reference>
<name>A0A183A7E9_9TREM</name>
<keyword evidence="2" id="KW-1185">Reference proteome</keyword>
<sequence length="432" mass="48820">MRNLFGSSQIQGRFDLAAAGEGWNQMFVSPDGQSFWVQQLCMDRLGSAGLTSADIIEPHIQPLFYGIRASTSSWCQAVRGTVSHTTNSHNMGSVAAYPIHYEVQCVKQQQFGQKLRLLIRLKLDQIRWVYQCLQIKSHADASVIQMLQSQSYAFEPKESLCGELNTFESVYWIPSLQKSTAQTSVTCPFDGGFQLTAIKVLNREKSICDYQTYGTLESDCIAGDGTEWSFDDPKCNLFEFKQVTKLSCLVSWEETGLTYVLLRLFRDDDGHTVYSMVYTDVPGKHGASTKSYQNPVPIWIGLGLRLPAKLSDSLAKANPHFRPHYDFIRNTIEHDHTLSGVWNDETRTYELQIRRAFGMCDDERTTCDRGCDFDARNRLFCYRTCAGDEKKCAYTSKKSSALFTAIKFAPIDLTVSTYEIGTVARQHITEGD</sequence>
<proteinExistence type="predicted"/>
<dbReference type="EMBL" id="UZAN01039925">
    <property type="protein sequence ID" value="VDP67705.1"/>
    <property type="molecule type" value="Genomic_DNA"/>
</dbReference>
<dbReference type="WBParaSite" id="ECPE_0000288701-mRNA-1">
    <property type="protein sequence ID" value="ECPE_0000288701-mRNA-1"/>
    <property type="gene ID" value="ECPE_0000288701"/>
</dbReference>
<reference evidence="3" key="1">
    <citation type="submission" date="2016-06" db="UniProtKB">
        <authorList>
            <consortium name="WormBaseParasite"/>
        </authorList>
    </citation>
    <scope>IDENTIFICATION</scope>
</reference>
<dbReference type="OrthoDB" id="5947018at2759"/>
<dbReference type="AlphaFoldDB" id="A0A183A7E9"/>
<evidence type="ECO:0000313" key="3">
    <source>
        <dbReference type="WBParaSite" id="ECPE_0000288701-mRNA-1"/>
    </source>
</evidence>
<organism evidence="3">
    <name type="scientific">Echinostoma caproni</name>
    <dbReference type="NCBI Taxonomy" id="27848"/>
    <lineage>
        <taxon>Eukaryota</taxon>
        <taxon>Metazoa</taxon>
        <taxon>Spiralia</taxon>
        <taxon>Lophotrochozoa</taxon>
        <taxon>Platyhelminthes</taxon>
        <taxon>Trematoda</taxon>
        <taxon>Digenea</taxon>
        <taxon>Plagiorchiida</taxon>
        <taxon>Echinostomata</taxon>
        <taxon>Echinostomatoidea</taxon>
        <taxon>Echinostomatidae</taxon>
        <taxon>Echinostoma</taxon>
    </lineage>
</organism>
<protein>
    <submittedName>
        <fullName evidence="3">CUB domain-containing protein</fullName>
    </submittedName>
</protein>
<gene>
    <name evidence="1" type="ORF">ECPE_LOCUS2884</name>
</gene>
<accession>A0A183A7E9</accession>
<evidence type="ECO:0000313" key="1">
    <source>
        <dbReference type="EMBL" id="VDP67705.1"/>
    </source>
</evidence>
<evidence type="ECO:0000313" key="2">
    <source>
        <dbReference type="Proteomes" id="UP000272942"/>
    </source>
</evidence>
<dbReference type="Proteomes" id="UP000272942">
    <property type="component" value="Unassembled WGS sequence"/>
</dbReference>